<dbReference type="AlphaFoldDB" id="A0A2P8E300"/>
<feature type="compositionally biased region" description="Polar residues" evidence="2">
    <location>
        <begin position="96"/>
        <end position="105"/>
    </location>
</feature>
<dbReference type="InterPro" id="IPR019812">
    <property type="entry name" value="Hydgase_assmbl_chp_CS"/>
</dbReference>
<dbReference type="PANTHER" id="PTHR35177:SF2">
    <property type="entry name" value="HYDROGENASE MATURATION FACTOR HYBG"/>
    <property type="match status" value="1"/>
</dbReference>
<sequence length="105" mass="11510">MCLAIPGKIKSIETMYDGLVRMAKIQFGGIVKQASLEMVPQAKVGDYVLVHVGVAISIVDEEEARKSFEYLEMIGEIDELIEHTQTDRNDLPPIDSSKSQSADGA</sequence>
<keyword evidence="4" id="KW-1185">Reference proteome</keyword>
<comment type="similarity">
    <text evidence="1">Belongs to the HupF/HypC family.</text>
</comment>
<dbReference type="Gene3D" id="2.30.30.140">
    <property type="match status" value="1"/>
</dbReference>
<evidence type="ECO:0000313" key="3">
    <source>
        <dbReference type="EMBL" id="PSL03845.1"/>
    </source>
</evidence>
<feature type="region of interest" description="Disordered" evidence="2">
    <location>
        <begin position="82"/>
        <end position="105"/>
    </location>
</feature>
<proteinExistence type="inferred from homology"/>
<evidence type="ECO:0000256" key="2">
    <source>
        <dbReference type="SAM" id="MobiDB-lite"/>
    </source>
</evidence>
<comment type="caution">
    <text evidence="3">The sequence shown here is derived from an EMBL/GenBank/DDBJ whole genome shotgun (WGS) entry which is preliminary data.</text>
</comment>
<dbReference type="PROSITE" id="PS01097">
    <property type="entry name" value="HUPF_HYPC"/>
    <property type="match status" value="1"/>
</dbReference>
<dbReference type="RefSeq" id="WP_106567521.1">
    <property type="nucleotide sequence ID" value="NZ_JAUVYL010000136.1"/>
</dbReference>
<protein>
    <submittedName>
        <fullName evidence="3">Hydrogenase expression/formation protein HypC</fullName>
    </submittedName>
</protein>
<dbReference type="EMBL" id="PYGF01000006">
    <property type="protein sequence ID" value="PSL03845.1"/>
    <property type="molecule type" value="Genomic_DNA"/>
</dbReference>
<dbReference type="SUPFAM" id="SSF159127">
    <property type="entry name" value="HupF/HypC-like"/>
    <property type="match status" value="1"/>
</dbReference>
<dbReference type="GO" id="GO:1902670">
    <property type="term" value="F:carbon dioxide binding"/>
    <property type="evidence" value="ECO:0007669"/>
    <property type="project" value="TreeGrafter"/>
</dbReference>
<dbReference type="OrthoDB" id="9806017at2"/>
<dbReference type="GO" id="GO:0051604">
    <property type="term" value="P:protein maturation"/>
    <property type="evidence" value="ECO:0007669"/>
    <property type="project" value="TreeGrafter"/>
</dbReference>
<gene>
    <name evidence="3" type="ORF">CLV48_10685</name>
</gene>
<dbReference type="PRINTS" id="PR00445">
    <property type="entry name" value="HUPFHYPC"/>
</dbReference>
<dbReference type="PANTHER" id="PTHR35177">
    <property type="entry name" value="HYDROGENASE MATURATION FACTOR HYBG"/>
    <property type="match status" value="1"/>
</dbReference>
<reference evidence="3 4" key="1">
    <citation type="submission" date="2018-03" db="EMBL/GenBank/DDBJ databases">
        <title>Genomic Encyclopedia of Archaeal and Bacterial Type Strains, Phase II (KMG-II): from individual species to whole genera.</title>
        <authorList>
            <person name="Goeker M."/>
        </authorList>
    </citation>
    <scope>NUCLEOTIDE SEQUENCE [LARGE SCALE GENOMIC DNA]</scope>
    <source>
        <strain evidence="3 4">DSM 28057</strain>
    </source>
</reference>
<dbReference type="Pfam" id="PF01455">
    <property type="entry name" value="HupF_HypC"/>
    <property type="match status" value="1"/>
</dbReference>
<organism evidence="3 4">
    <name type="scientific">Cecembia rubra</name>
    <dbReference type="NCBI Taxonomy" id="1485585"/>
    <lineage>
        <taxon>Bacteria</taxon>
        <taxon>Pseudomonadati</taxon>
        <taxon>Bacteroidota</taxon>
        <taxon>Cytophagia</taxon>
        <taxon>Cytophagales</taxon>
        <taxon>Cyclobacteriaceae</taxon>
        <taxon>Cecembia</taxon>
    </lineage>
</organism>
<evidence type="ECO:0000313" key="4">
    <source>
        <dbReference type="Proteomes" id="UP000240708"/>
    </source>
</evidence>
<dbReference type="NCBIfam" id="TIGR00074">
    <property type="entry name" value="hypC_hupF"/>
    <property type="match status" value="1"/>
</dbReference>
<accession>A0A2P8E300</accession>
<dbReference type="InterPro" id="IPR001109">
    <property type="entry name" value="Hydrogenase_HupF/HypC"/>
</dbReference>
<name>A0A2P8E300_9BACT</name>
<evidence type="ECO:0000256" key="1">
    <source>
        <dbReference type="ARBA" id="ARBA00006018"/>
    </source>
</evidence>
<dbReference type="GO" id="GO:0005506">
    <property type="term" value="F:iron ion binding"/>
    <property type="evidence" value="ECO:0007669"/>
    <property type="project" value="TreeGrafter"/>
</dbReference>
<dbReference type="Proteomes" id="UP000240708">
    <property type="component" value="Unassembled WGS sequence"/>
</dbReference>